<feature type="region of interest" description="Disordered" evidence="1">
    <location>
        <begin position="1"/>
        <end position="49"/>
    </location>
</feature>
<reference evidence="2" key="1">
    <citation type="submission" date="2016-03" db="EMBL/GenBank/DDBJ databases">
        <title>Mechanisms controlling the formation of the plant cell surface in tip-growing cells are functionally conserved among land plants.</title>
        <authorList>
            <person name="Honkanen S."/>
            <person name="Jones V.A."/>
            <person name="Morieri G."/>
            <person name="Champion C."/>
            <person name="Hetherington A.J."/>
            <person name="Kelly S."/>
            <person name="Saint-Marcoux D."/>
            <person name="Proust H."/>
            <person name="Prescott H."/>
            <person name="Dolan L."/>
        </authorList>
    </citation>
    <scope>NUCLEOTIDE SEQUENCE [LARGE SCALE GENOMIC DNA]</scope>
    <source>
        <tissue evidence="2">Whole gametophyte</tissue>
    </source>
</reference>
<organism evidence="2 3">
    <name type="scientific">Marchantia polymorpha subsp. ruderalis</name>
    <dbReference type="NCBI Taxonomy" id="1480154"/>
    <lineage>
        <taxon>Eukaryota</taxon>
        <taxon>Viridiplantae</taxon>
        <taxon>Streptophyta</taxon>
        <taxon>Embryophyta</taxon>
        <taxon>Marchantiophyta</taxon>
        <taxon>Marchantiopsida</taxon>
        <taxon>Marchantiidae</taxon>
        <taxon>Marchantiales</taxon>
        <taxon>Marchantiaceae</taxon>
        <taxon>Marchantia</taxon>
    </lineage>
</organism>
<feature type="compositionally biased region" description="Acidic residues" evidence="1">
    <location>
        <begin position="29"/>
        <end position="42"/>
    </location>
</feature>
<dbReference type="AlphaFoldDB" id="A0A176W9A4"/>
<proteinExistence type="predicted"/>
<sequence length="179" mass="19369">MLTPSYPSSSLSPTVAHALAPRRARGGNEEEDDDDDDDDEGVDDKSHTCKSGHACMLCSLDAVDLVALQGKSFFHEIGFPPRNANVQQQQQQQPRIPDLARKGREGDDEGQYSAAPVDATGPRPAWPSSENGHLSRFRSAVAVELLKGLDEHRNQFAPTDMMVCVPSVAIATVPALRAH</sequence>
<accession>A0A176W9A4</accession>
<dbReference type="Proteomes" id="UP000077202">
    <property type="component" value="Unassembled WGS sequence"/>
</dbReference>
<comment type="caution">
    <text evidence="2">The sequence shown here is derived from an EMBL/GenBank/DDBJ whole genome shotgun (WGS) entry which is preliminary data.</text>
</comment>
<gene>
    <name evidence="2" type="ORF">AXG93_509s1090</name>
</gene>
<evidence type="ECO:0000313" key="3">
    <source>
        <dbReference type="Proteomes" id="UP000077202"/>
    </source>
</evidence>
<name>A0A176W9A4_MARPO</name>
<protein>
    <submittedName>
        <fullName evidence="2">Uncharacterized protein</fullName>
    </submittedName>
</protein>
<feature type="region of interest" description="Disordered" evidence="1">
    <location>
        <begin position="80"/>
        <end position="132"/>
    </location>
</feature>
<evidence type="ECO:0000313" key="2">
    <source>
        <dbReference type="EMBL" id="OAE29657.1"/>
    </source>
</evidence>
<evidence type="ECO:0000256" key="1">
    <source>
        <dbReference type="SAM" id="MobiDB-lite"/>
    </source>
</evidence>
<dbReference type="EMBL" id="LVLJ01001434">
    <property type="protein sequence ID" value="OAE29657.1"/>
    <property type="molecule type" value="Genomic_DNA"/>
</dbReference>
<feature type="compositionally biased region" description="Low complexity" evidence="1">
    <location>
        <begin position="1"/>
        <end position="14"/>
    </location>
</feature>
<keyword evidence="3" id="KW-1185">Reference proteome</keyword>